<dbReference type="Proteomes" id="UP000763088">
    <property type="component" value="Unassembled WGS sequence"/>
</dbReference>
<dbReference type="AlphaFoldDB" id="A0A928GJK5"/>
<name>A0A928GJK5_XYLRU</name>
<reference evidence="1" key="1">
    <citation type="submission" date="2019-04" db="EMBL/GenBank/DDBJ databases">
        <title>Evolution of Biomass-Degrading Anaerobic Consortia Revealed by Metagenomics.</title>
        <authorList>
            <person name="Peng X."/>
        </authorList>
    </citation>
    <scope>NUCLEOTIDE SEQUENCE</scope>
    <source>
        <strain evidence="1">SIG141</strain>
    </source>
</reference>
<keyword evidence="1" id="KW-0946">Virion</keyword>
<evidence type="ECO:0000313" key="2">
    <source>
        <dbReference type="Proteomes" id="UP000763088"/>
    </source>
</evidence>
<dbReference type="Pfam" id="PF08757">
    <property type="entry name" value="CotH"/>
    <property type="match status" value="1"/>
</dbReference>
<evidence type="ECO:0000313" key="1">
    <source>
        <dbReference type="EMBL" id="MBE6267168.1"/>
    </source>
</evidence>
<proteinExistence type="predicted"/>
<comment type="caution">
    <text evidence="1">The sequence shown here is derived from an EMBL/GenBank/DDBJ whole genome shotgun (WGS) entry which is preliminary data.</text>
</comment>
<dbReference type="PROSITE" id="PS51257">
    <property type="entry name" value="PROKAR_LIPOPROTEIN"/>
    <property type="match status" value="1"/>
</dbReference>
<dbReference type="Gene3D" id="2.60.40.2340">
    <property type="match status" value="1"/>
</dbReference>
<protein>
    <submittedName>
        <fullName evidence="1">Spore coat protein CotH</fullName>
    </submittedName>
</protein>
<accession>A0A928GJK5</accession>
<keyword evidence="1" id="KW-0167">Capsid protein</keyword>
<gene>
    <name evidence="1" type="ORF">E7102_12015</name>
</gene>
<dbReference type="InterPro" id="IPR014867">
    <property type="entry name" value="Spore_coat_CotH_CotH2/3/7"/>
</dbReference>
<dbReference type="EMBL" id="SUYD01000017">
    <property type="protein sequence ID" value="MBE6267168.1"/>
    <property type="molecule type" value="Genomic_DNA"/>
</dbReference>
<organism evidence="1 2">
    <name type="scientific">Xylanibacter ruminicola</name>
    <name type="common">Prevotella ruminicola</name>
    <dbReference type="NCBI Taxonomy" id="839"/>
    <lineage>
        <taxon>Bacteria</taxon>
        <taxon>Pseudomonadati</taxon>
        <taxon>Bacteroidota</taxon>
        <taxon>Bacteroidia</taxon>
        <taxon>Bacteroidales</taxon>
        <taxon>Prevotellaceae</taxon>
        <taxon>Xylanibacter</taxon>
    </lineage>
</organism>
<sequence length="648" mass="74985">MDNRLYKSFSLIAILMAITISSCHEDESIIYPETVAISSNDAENAIRNALDEKKVVKSVLPTAIGSSGWTIRFIDNTSIHIPLDNNDTEYITIGSDSCWFVSNDLGKSYNYLRDDKGNTINAIDSISSAETILKSVFKPHNQSMVDAIVEDNYSHNLSISFSNGNIYTLPKSENVLLNFSFSRKLNKDIKEDLTYCVGMNEISVITPYIIDKSHLVASFTTPDNNKVYVGEEEQTSGVSINDFASPINYKVMSEDGFINNYTIKIKNTGLPIVCINTLDSAVINSKTEWMSGVSITIYNADESIDYSNDNLQIRGRGNTTWDYPKKPYALKLDKKAEILGMPKHKRWVLLANWMDRTLLRNEFAFEISRNTGLAWTPRGKFVEVILNGKHIGNYYLCEQIKIDKNRVDIAEMKKTDIDGDNITGGYLMELDVYYDEVNKFKSEYRDLPYMFKDPDEDVLQPEQFEYLKNYVDSLESHLYSVDWLKNREYADYLDLNSFADWWFVHELAENSETCWPKSSYMYKDRLGKLTAGPVWDFDYGTFIPNRYYFFSKGAIYINRLLQDPEYVDLVKKRWEIYKPAFIQIPDRIRSEAKQLRYSERFNHSLWPIDSSHINGDELMTFDEAVERMISAYENKLTWFDQQIYLLAK</sequence>